<evidence type="ECO:0000313" key="3">
    <source>
        <dbReference type="Proteomes" id="UP000750711"/>
    </source>
</evidence>
<feature type="non-terminal residue" evidence="2">
    <location>
        <position position="1"/>
    </location>
</feature>
<dbReference type="Proteomes" id="UP000750711">
    <property type="component" value="Unassembled WGS sequence"/>
</dbReference>
<keyword evidence="1" id="KW-1133">Transmembrane helix</keyword>
<sequence length="115" mass="12122">SFLLTHVLLSILPLLVFASFVIGTLLLALVAALSFSLFWIGVALLILIPTLCVTVSLGVVVWVWAAGTWVVTRFVWVVIAGGEKEEEVDVDGVGGVNGDVKWSSATKEVGVGNGQ</sequence>
<keyword evidence="1" id="KW-0812">Transmembrane</keyword>
<keyword evidence="1" id="KW-0472">Membrane</keyword>
<name>A0A9P8IH31_9PEZI</name>
<feature type="transmembrane region" description="Helical" evidence="1">
    <location>
        <begin position="7"/>
        <end position="31"/>
    </location>
</feature>
<protein>
    <submittedName>
        <fullName evidence="2">Uncharacterized protein</fullName>
    </submittedName>
</protein>
<dbReference type="AlphaFoldDB" id="A0A9P8IH31"/>
<feature type="transmembrane region" description="Helical" evidence="1">
    <location>
        <begin position="37"/>
        <end position="64"/>
    </location>
</feature>
<evidence type="ECO:0000256" key="1">
    <source>
        <dbReference type="SAM" id="Phobius"/>
    </source>
</evidence>
<comment type="caution">
    <text evidence="2">The sequence shown here is derived from an EMBL/GenBank/DDBJ whole genome shotgun (WGS) entry which is preliminary data.</text>
</comment>
<keyword evidence="3" id="KW-1185">Reference proteome</keyword>
<accession>A0A9P8IH31</accession>
<gene>
    <name evidence="2" type="ORF">GP486_007743</name>
</gene>
<dbReference type="Pfam" id="PF16015">
    <property type="entry name" value="Promethin"/>
    <property type="match status" value="1"/>
</dbReference>
<reference evidence="2" key="1">
    <citation type="submission" date="2021-03" db="EMBL/GenBank/DDBJ databases">
        <title>Comparative genomics and phylogenomic investigation of the class Geoglossomycetes provide insights into ecological specialization and systematics.</title>
        <authorList>
            <person name="Melie T."/>
            <person name="Pirro S."/>
            <person name="Miller A.N."/>
            <person name="Quandt A."/>
        </authorList>
    </citation>
    <scope>NUCLEOTIDE SEQUENCE</scope>
    <source>
        <strain evidence="2">CAQ_001_2017</strain>
    </source>
</reference>
<dbReference type="EMBL" id="JAGHQM010002383">
    <property type="protein sequence ID" value="KAH0550893.1"/>
    <property type="molecule type" value="Genomic_DNA"/>
</dbReference>
<evidence type="ECO:0000313" key="2">
    <source>
        <dbReference type="EMBL" id="KAH0550893.1"/>
    </source>
</evidence>
<proteinExistence type="predicted"/>
<organism evidence="2 3">
    <name type="scientific">Trichoglossum hirsutum</name>
    <dbReference type="NCBI Taxonomy" id="265104"/>
    <lineage>
        <taxon>Eukaryota</taxon>
        <taxon>Fungi</taxon>
        <taxon>Dikarya</taxon>
        <taxon>Ascomycota</taxon>
        <taxon>Pezizomycotina</taxon>
        <taxon>Geoglossomycetes</taxon>
        <taxon>Geoglossales</taxon>
        <taxon>Geoglossaceae</taxon>
        <taxon>Trichoglossum</taxon>
    </lineage>
</organism>